<sequence length="778" mass="88965">MNLSDLQKIKEQVSIRDVAESLLQLEKQDGKYKYPGERTASIQLYTDTQSFNDFGRNVGGDIFKLVSHIEGIDFKESFDEIVNFFQIRDVENKDEESSHPRWINYLEEKKKCRYIEHYNYSLISLKGEYLGYAFTKVRVMHQIKKKDDNGDEVLIWDKTLIYGTLNGDYIKCKLEKKAKDTFAIYGSSVFAIQEAIDRQETIFYTEGEKDVNTLMEKGYTAVTCGGSGDWKSDASILFQNANVIVLADNDKPGGKLASTVVKDLKGVVKSIKIIVPMPNTPKADITDYFEAGHTVEEFKNLIKTGDDTESICAEVQQDQKQDVGKKRAVTQKSKDEVAGGPALVFKFLDCNYDEDGNVKSVKQLVHNFEVVMDKDSRFGGKIRLNEFAQQPYLYGSVPWENENNCRAWSSHDDSALFSLIQADYGLKSRQDFADALKNVSMRNKFHPVRELLDSLTWDGEVHIRKLLPEYLGAEDSDYTYQVMRLWMLGAVSRVYKPGNKFDYTIILQGSQGIGKSTFLKLMALDDSWFNDSLDSLDSDKAVQSLTGSWIIELAELKSLARTAGGVESVKRFLTATQDKYRIPYERRADTFYRQCVFAGTTNKDDFLQDETGNRRFLIIHTGVTKPFKSLFIPEAMDDIKQAWAEAVHIWKNEDPQLIFPENCMQQAKELQEANMADDGKRGIILDYLEGKTQVCAREIWFEALEESISPKSYQTSEINSIIAKVPGWQRMKTPRKFPKYGSQRGFQKMLLQTEPEKTTNYSDFVPVPKQEQMEIPFE</sequence>
<comment type="caution">
    <text evidence="3">The sequence shown here is derived from an EMBL/GenBank/DDBJ whole genome shotgun (WGS) entry which is preliminary data.</text>
</comment>
<protein>
    <submittedName>
        <fullName evidence="3">Uncharacterized protein</fullName>
    </submittedName>
</protein>
<dbReference type="Pfam" id="PF05272">
    <property type="entry name" value="VapE-like_dom"/>
    <property type="match status" value="1"/>
</dbReference>
<dbReference type="PANTHER" id="PTHR34985">
    <property type="entry name" value="SLR0554 PROTEIN"/>
    <property type="match status" value="1"/>
</dbReference>
<evidence type="ECO:0000259" key="2">
    <source>
        <dbReference type="Pfam" id="PF05272"/>
    </source>
</evidence>
<dbReference type="CDD" id="cd01029">
    <property type="entry name" value="TOPRIM_primases"/>
    <property type="match status" value="1"/>
</dbReference>
<dbReference type="Proteomes" id="UP000285839">
    <property type="component" value="Unassembled WGS sequence"/>
</dbReference>
<dbReference type="Gene3D" id="3.90.580.10">
    <property type="entry name" value="Zinc finger, CHC2-type domain"/>
    <property type="match status" value="1"/>
</dbReference>
<dbReference type="InterPro" id="IPR002694">
    <property type="entry name" value="Znf_CHC2"/>
</dbReference>
<evidence type="ECO:0000259" key="1">
    <source>
        <dbReference type="Pfam" id="PF01807"/>
    </source>
</evidence>
<reference evidence="3 4" key="1">
    <citation type="submission" date="2018-08" db="EMBL/GenBank/DDBJ databases">
        <title>A genome reference for cultivated species of the human gut microbiota.</title>
        <authorList>
            <person name="Zou Y."/>
            <person name="Xue W."/>
            <person name="Luo G."/>
        </authorList>
    </citation>
    <scope>NUCLEOTIDE SEQUENCE [LARGE SCALE GENOMIC DNA]</scope>
    <source>
        <strain evidence="3 4">AF25-21</strain>
    </source>
</reference>
<gene>
    <name evidence="3" type="ORF">DWY46_03545</name>
</gene>
<dbReference type="Gene3D" id="3.40.1360.10">
    <property type="match status" value="1"/>
</dbReference>
<dbReference type="InterPro" id="IPR034154">
    <property type="entry name" value="TOPRIM_DnaG/twinkle"/>
</dbReference>
<evidence type="ECO:0000313" key="4">
    <source>
        <dbReference type="Proteomes" id="UP000285839"/>
    </source>
</evidence>
<dbReference type="EMBL" id="QRUH01000002">
    <property type="protein sequence ID" value="RGR50469.1"/>
    <property type="molecule type" value="Genomic_DNA"/>
</dbReference>
<feature type="domain" description="Virulence-associated protein E-like" evidence="2">
    <location>
        <begin position="452"/>
        <end position="674"/>
    </location>
</feature>
<organism evidence="3 4">
    <name type="scientific">Blautia obeum</name>
    <dbReference type="NCBI Taxonomy" id="40520"/>
    <lineage>
        <taxon>Bacteria</taxon>
        <taxon>Bacillati</taxon>
        <taxon>Bacillota</taxon>
        <taxon>Clostridia</taxon>
        <taxon>Lachnospirales</taxon>
        <taxon>Lachnospiraceae</taxon>
        <taxon>Blautia</taxon>
    </lineage>
</organism>
<dbReference type="GO" id="GO:0008270">
    <property type="term" value="F:zinc ion binding"/>
    <property type="evidence" value="ECO:0007669"/>
    <property type="project" value="InterPro"/>
</dbReference>
<dbReference type="AlphaFoldDB" id="A0A412ETP2"/>
<evidence type="ECO:0000313" key="3">
    <source>
        <dbReference type="EMBL" id="RGR50469.1"/>
    </source>
</evidence>
<accession>A0A412ETP2</accession>
<dbReference type="PANTHER" id="PTHR34985:SF1">
    <property type="entry name" value="SLR0554 PROTEIN"/>
    <property type="match status" value="1"/>
</dbReference>
<proteinExistence type="predicted"/>
<dbReference type="SUPFAM" id="SSF57783">
    <property type="entry name" value="Zinc beta-ribbon"/>
    <property type="match status" value="1"/>
</dbReference>
<dbReference type="InterPro" id="IPR036977">
    <property type="entry name" value="DNA_primase_Znf_CHC2"/>
</dbReference>
<dbReference type="Pfam" id="PF01807">
    <property type="entry name" value="Zn_ribbon_DnaG"/>
    <property type="match status" value="1"/>
</dbReference>
<name>A0A412ETP2_9FIRM</name>
<feature type="domain" description="Zinc finger CHC2-type" evidence="1">
    <location>
        <begin position="5"/>
        <end position="88"/>
    </location>
</feature>
<dbReference type="GO" id="GO:0006260">
    <property type="term" value="P:DNA replication"/>
    <property type="evidence" value="ECO:0007669"/>
    <property type="project" value="InterPro"/>
</dbReference>
<dbReference type="GO" id="GO:0003899">
    <property type="term" value="F:DNA-directed RNA polymerase activity"/>
    <property type="evidence" value="ECO:0007669"/>
    <property type="project" value="InterPro"/>
</dbReference>
<dbReference type="GO" id="GO:0003677">
    <property type="term" value="F:DNA binding"/>
    <property type="evidence" value="ECO:0007669"/>
    <property type="project" value="InterPro"/>
</dbReference>
<dbReference type="InterPro" id="IPR007936">
    <property type="entry name" value="VapE-like_dom"/>
</dbReference>